<evidence type="ECO:0000313" key="9">
    <source>
        <dbReference type="Proteomes" id="UP000306317"/>
    </source>
</evidence>
<dbReference type="InterPro" id="IPR029056">
    <property type="entry name" value="Ribokinase-like"/>
</dbReference>
<keyword evidence="5" id="KW-0067">ATP-binding</keyword>
<proteinExistence type="inferred from homology"/>
<comment type="similarity">
    <text evidence="1">Belongs to the carbohydrate kinase PfkB family.</text>
</comment>
<organism evidence="8 9">
    <name type="scientific">Rhodanobacter lindaniclasticus</name>
    <dbReference type="NCBI Taxonomy" id="75310"/>
    <lineage>
        <taxon>Bacteria</taxon>
        <taxon>Pseudomonadati</taxon>
        <taxon>Pseudomonadota</taxon>
        <taxon>Gammaproteobacteria</taxon>
        <taxon>Lysobacterales</taxon>
        <taxon>Rhodanobacteraceae</taxon>
        <taxon>Rhodanobacter</taxon>
    </lineage>
</organism>
<dbReference type="RefSeq" id="WP_136259896.1">
    <property type="nucleotide sequence ID" value="NZ_MWIO01000070.1"/>
</dbReference>
<dbReference type="Proteomes" id="UP000306317">
    <property type="component" value="Unassembled WGS sequence"/>
</dbReference>
<dbReference type="Gene3D" id="3.20.20.70">
    <property type="entry name" value="Aldolase class I"/>
    <property type="match status" value="1"/>
</dbReference>
<dbReference type="PROSITE" id="PS00584">
    <property type="entry name" value="PFKB_KINASES_2"/>
    <property type="match status" value="1"/>
</dbReference>
<dbReference type="Gene3D" id="3.40.1190.20">
    <property type="match status" value="1"/>
</dbReference>
<gene>
    <name evidence="8" type="ORF">B1991_17050</name>
</gene>
<comment type="caution">
    <text evidence="8">The sequence shown here is derived from an EMBL/GenBank/DDBJ whole genome shotgun (WGS) entry which is preliminary data.</text>
</comment>
<evidence type="ECO:0000256" key="1">
    <source>
        <dbReference type="ARBA" id="ARBA00010688"/>
    </source>
</evidence>
<dbReference type="InterPro" id="IPR011611">
    <property type="entry name" value="PfkB_dom"/>
</dbReference>
<dbReference type="GO" id="GO:0016301">
    <property type="term" value="F:kinase activity"/>
    <property type="evidence" value="ECO:0007669"/>
    <property type="project" value="UniProtKB-KW"/>
</dbReference>
<dbReference type="NCBIfam" id="TIGR04382">
    <property type="entry name" value="myo_inos_iolC_N"/>
    <property type="match status" value="1"/>
</dbReference>
<keyword evidence="9" id="KW-1185">Reference proteome</keyword>
<feature type="domain" description="Carbohydrate kinase PfkB" evidence="6">
    <location>
        <begin position="9"/>
        <end position="324"/>
    </location>
</feature>
<dbReference type="InterPro" id="IPR002173">
    <property type="entry name" value="Carboh/pur_kinase_PfkB_CS"/>
</dbReference>
<evidence type="ECO:0000259" key="6">
    <source>
        <dbReference type="Pfam" id="PF00294"/>
    </source>
</evidence>
<dbReference type="SUPFAM" id="SSF53613">
    <property type="entry name" value="Ribokinase-like"/>
    <property type="match status" value="1"/>
</dbReference>
<dbReference type="InterPro" id="IPR018659">
    <property type="entry name" value="DUF2090"/>
</dbReference>
<dbReference type="InterPro" id="IPR013785">
    <property type="entry name" value="Aldolase_TIM"/>
</dbReference>
<feature type="domain" description="DUF2090" evidence="7">
    <location>
        <begin position="327"/>
        <end position="634"/>
    </location>
</feature>
<protein>
    <submittedName>
        <fullName evidence="8">5-dehydro-2-deoxygluconokinase</fullName>
    </submittedName>
</protein>
<sequence length="644" mass="70372">MEGARRQLDLITIGRSCIDLYGEQTGGRLEDMMSFAKYVGGSPTNTAIGAARLGLRSGLVSRVGADHFGRFIREQLVREGVATDGLVTDRARLTALVFLGIRDPDTFPLIFYRENCADMALSVGDIDIDLLQSAGAVLINGTHLSQPNVFEASVHACELARAAGARVVFDIDYRPVLWGLTGRDMGENRFVADAAVTARLQQVLPLCDLIVGTEEEIHILGGSTDTVAALRAIRGQTDALLVCKRGALGCSAFPSAIPDSLDDGVVGRGFKVEVFNVLGAGDAFMAGFLRGWLRDEPLETCCEYGNACGAIVVSRHGCAPAMPTWDELQWFLGDRGRPFRLRDDTALEDLHWSTTRVNVHEDLTVLAMDHRSQFEDLCRESGADPSRIAAFKALALKAVDRLAQGDARFGVLLDGRYGMRGLEAAADHPYWIGRPIEWPGSRPLAFESSADVATELATWPRNHVVKCLAFYHPDDPPELCERQERQLLRLQDACRKTRHELLVEIIASRHGTVDAHTTARAIRRLYDRGMKPDWWKLEPAADLATWANIESAIRSHDPHCRGVLMLGLQAPSDELVASFRIAAASPIVKGFAVGRTIFADAAARWLAGSIDDEAAIADLCGRFAVLVDAWREARAAAQLPREAV</sequence>
<dbReference type="PANTHER" id="PTHR43085:SF49">
    <property type="entry name" value="5-DEHYDRO-2-DEOXYGLUCONOKINASE"/>
    <property type="match status" value="1"/>
</dbReference>
<dbReference type="Gene3D" id="2.20.150.10">
    <property type="entry name" value="putative 5-dehydro-2- deoxygluconokinase"/>
    <property type="match status" value="1"/>
</dbReference>
<evidence type="ECO:0000256" key="2">
    <source>
        <dbReference type="ARBA" id="ARBA00022679"/>
    </source>
</evidence>
<dbReference type="AlphaFoldDB" id="A0A4S3K952"/>
<dbReference type="GO" id="GO:0005524">
    <property type="term" value="F:ATP binding"/>
    <property type="evidence" value="ECO:0007669"/>
    <property type="project" value="UniProtKB-KW"/>
</dbReference>
<dbReference type="CDD" id="cd01166">
    <property type="entry name" value="KdgK"/>
    <property type="match status" value="1"/>
</dbReference>
<dbReference type="Pfam" id="PF00294">
    <property type="entry name" value="PfkB"/>
    <property type="match status" value="1"/>
</dbReference>
<dbReference type="InterPro" id="IPR023314">
    <property type="entry name" value="Myo_inos_IolC-like_sf"/>
</dbReference>
<keyword evidence="2" id="KW-0808">Transferase</keyword>
<dbReference type="OrthoDB" id="9792663at2"/>
<accession>A0A4S3K952</accession>
<reference evidence="8 9" key="1">
    <citation type="submission" date="2017-02" db="EMBL/GenBank/DDBJ databases">
        <title>Whole genome sequencing of Rhodanobacter lindaniclasticus DSM 17932.</title>
        <authorList>
            <person name="Kumar S."/>
            <person name="Patil P."/>
            <person name="Patil P.B."/>
        </authorList>
    </citation>
    <scope>NUCLEOTIDE SEQUENCE [LARGE SCALE GENOMIC DNA]</scope>
    <source>
        <strain evidence="8 9">DSM 17932</strain>
    </source>
</reference>
<evidence type="ECO:0000256" key="4">
    <source>
        <dbReference type="ARBA" id="ARBA00022777"/>
    </source>
</evidence>
<dbReference type="Pfam" id="PF09863">
    <property type="entry name" value="DUF2090"/>
    <property type="match status" value="1"/>
</dbReference>
<evidence type="ECO:0000259" key="7">
    <source>
        <dbReference type="Pfam" id="PF09863"/>
    </source>
</evidence>
<evidence type="ECO:0000256" key="3">
    <source>
        <dbReference type="ARBA" id="ARBA00022741"/>
    </source>
</evidence>
<dbReference type="InterPro" id="IPR050306">
    <property type="entry name" value="PfkB_Carbo_kinase"/>
</dbReference>
<name>A0A4S3K952_9GAMM</name>
<dbReference type="InterPro" id="IPR030830">
    <property type="entry name" value="Myo_inos_IolC"/>
</dbReference>
<dbReference type="EMBL" id="MWIO01000070">
    <property type="protein sequence ID" value="THD04823.1"/>
    <property type="molecule type" value="Genomic_DNA"/>
</dbReference>
<keyword evidence="3" id="KW-0547">Nucleotide-binding</keyword>
<dbReference type="PANTHER" id="PTHR43085">
    <property type="entry name" value="HEXOKINASE FAMILY MEMBER"/>
    <property type="match status" value="1"/>
</dbReference>
<evidence type="ECO:0000256" key="5">
    <source>
        <dbReference type="ARBA" id="ARBA00022840"/>
    </source>
</evidence>
<keyword evidence="4 8" id="KW-0418">Kinase</keyword>
<evidence type="ECO:0000313" key="8">
    <source>
        <dbReference type="EMBL" id="THD04823.1"/>
    </source>
</evidence>